<evidence type="ECO:0000313" key="2">
    <source>
        <dbReference type="Proteomes" id="UP000694892"/>
    </source>
</evidence>
<organism evidence="1 2">
    <name type="scientific">Xenopus laevis</name>
    <name type="common">African clawed frog</name>
    <dbReference type="NCBI Taxonomy" id="8355"/>
    <lineage>
        <taxon>Eukaryota</taxon>
        <taxon>Metazoa</taxon>
        <taxon>Chordata</taxon>
        <taxon>Craniata</taxon>
        <taxon>Vertebrata</taxon>
        <taxon>Euteleostomi</taxon>
        <taxon>Amphibia</taxon>
        <taxon>Batrachia</taxon>
        <taxon>Anura</taxon>
        <taxon>Pipoidea</taxon>
        <taxon>Pipidae</taxon>
        <taxon>Xenopodinae</taxon>
        <taxon>Xenopus</taxon>
        <taxon>Xenopus</taxon>
    </lineage>
</organism>
<accession>A0A974HSM3</accession>
<evidence type="ECO:0000313" key="1">
    <source>
        <dbReference type="EMBL" id="OCT88426.1"/>
    </source>
</evidence>
<dbReference type="EMBL" id="CM004470">
    <property type="protein sequence ID" value="OCT88426.1"/>
    <property type="molecule type" value="Genomic_DNA"/>
</dbReference>
<gene>
    <name evidence="1" type="ORF">XELAEV_18017057mg</name>
</gene>
<proteinExistence type="predicted"/>
<dbReference type="AlphaFoldDB" id="A0A974HSM3"/>
<protein>
    <submittedName>
        <fullName evidence="1">Uncharacterized protein</fullName>
    </submittedName>
</protein>
<dbReference type="Proteomes" id="UP000694892">
    <property type="component" value="Chromosome 3L"/>
</dbReference>
<sequence>MSYRRGKTIGRMVTSVNIKPKQSQADTFLGSWSPGMRDDSDGQITISQHKSSIDLGNDRLPVSKHFIDMGHKADQLKFIVLEGIPPFKYGGNRELKVKNREVWWIHKLNT</sequence>
<name>A0A974HSM3_XENLA</name>
<reference evidence="2" key="1">
    <citation type="journal article" date="2016" name="Nature">
        <title>Genome evolution in the allotetraploid frog Xenopus laevis.</title>
        <authorList>
            <person name="Session A.M."/>
            <person name="Uno Y."/>
            <person name="Kwon T."/>
            <person name="Chapman J.A."/>
            <person name="Toyoda A."/>
            <person name="Takahashi S."/>
            <person name="Fukui A."/>
            <person name="Hikosaka A."/>
            <person name="Suzuki A."/>
            <person name="Kondo M."/>
            <person name="van Heeringen S.J."/>
            <person name="Quigley I."/>
            <person name="Heinz S."/>
            <person name="Ogino H."/>
            <person name="Ochi H."/>
            <person name="Hellsten U."/>
            <person name="Lyons J.B."/>
            <person name="Simakov O."/>
            <person name="Putnam N."/>
            <person name="Stites J."/>
            <person name="Kuroki Y."/>
            <person name="Tanaka T."/>
            <person name="Michiue T."/>
            <person name="Watanabe M."/>
            <person name="Bogdanovic O."/>
            <person name="Lister R."/>
            <person name="Georgiou G."/>
            <person name="Paranjpe S.S."/>
            <person name="van Kruijsbergen I."/>
            <person name="Shu S."/>
            <person name="Carlson J."/>
            <person name="Kinoshita T."/>
            <person name="Ohta Y."/>
            <person name="Mawaribuchi S."/>
            <person name="Jenkins J."/>
            <person name="Grimwood J."/>
            <person name="Schmutz J."/>
            <person name="Mitros T."/>
            <person name="Mozaffari S.V."/>
            <person name="Suzuki Y."/>
            <person name="Haramoto Y."/>
            <person name="Yamamoto T.S."/>
            <person name="Takagi C."/>
            <person name="Heald R."/>
            <person name="Miller K."/>
            <person name="Haudenschild C."/>
            <person name="Kitzman J."/>
            <person name="Nakayama T."/>
            <person name="Izutsu Y."/>
            <person name="Robert J."/>
            <person name="Fortriede J."/>
            <person name="Burns K."/>
            <person name="Lotay V."/>
            <person name="Karimi K."/>
            <person name="Yasuoka Y."/>
            <person name="Dichmann D.S."/>
            <person name="Flajnik M.F."/>
            <person name="Houston D.W."/>
            <person name="Shendure J."/>
            <person name="DuPasquier L."/>
            <person name="Vize P.D."/>
            <person name="Zorn A.M."/>
            <person name="Ito M."/>
            <person name="Marcotte E.M."/>
            <person name="Wallingford J.B."/>
            <person name="Ito Y."/>
            <person name="Asashima M."/>
            <person name="Ueno N."/>
            <person name="Matsuda Y."/>
            <person name="Veenstra G.J."/>
            <person name="Fujiyama A."/>
            <person name="Harland R.M."/>
            <person name="Taira M."/>
            <person name="Rokhsar D.S."/>
        </authorList>
    </citation>
    <scope>NUCLEOTIDE SEQUENCE [LARGE SCALE GENOMIC DNA]</scope>
    <source>
        <strain evidence="2">J</strain>
    </source>
</reference>